<protein>
    <submittedName>
        <fullName evidence="7">3-phosphoglycerate dehydrogenase</fullName>
    </submittedName>
</protein>
<dbReference type="SUPFAM" id="SSF52283">
    <property type="entry name" value="Formate/glycerate dehydrogenase catalytic domain-like"/>
    <property type="match status" value="1"/>
</dbReference>
<evidence type="ECO:0000256" key="3">
    <source>
        <dbReference type="ARBA" id="ARBA00023027"/>
    </source>
</evidence>
<feature type="domain" description="D-isomer specific 2-hydroxyacid dehydrogenase NAD-binding" evidence="6">
    <location>
        <begin position="114"/>
        <end position="292"/>
    </location>
</feature>
<dbReference type="SUPFAM" id="SSF51735">
    <property type="entry name" value="NAD(P)-binding Rossmann-fold domains"/>
    <property type="match status" value="1"/>
</dbReference>
<dbReference type="InterPro" id="IPR006140">
    <property type="entry name" value="D-isomer_DH_NAD-bd"/>
</dbReference>
<dbReference type="PROSITE" id="PS00670">
    <property type="entry name" value="D_2_HYDROXYACID_DH_2"/>
    <property type="match status" value="1"/>
</dbReference>
<dbReference type="PANTHER" id="PTHR42789">
    <property type="entry name" value="D-ISOMER SPECIFIC 2-HYDROXYACID DEHYDROGENASE FAMILY PROTEIN (AFU_ORTHOLOGUE AFUA_6G10090)"/>
    <property type="match status" value="1"/>
</dbReference>
<dbReference type="Proteomes" id="UP000623090">
    <property type="component" value="Unassembled WGS sequence"/>
</dbReference>
<comment type="similarity">
    <text evidence="1 4">Belongs to the D-isomer specific 2-hydroxyacid dehydrogenase family.</text>
</comment>
<dbReference type="PANTHER" id="PTHR42789:SF1">
    <property type="entry name" value="D-ISOMER SPECIFIC 2-HYDROXYACID DEHYDROGENASE FAMILY PROTEIN (AFU_ORTHOLOGUE AFUA_6G10090)"/>
    <property type="match status" value="1"/>
</dbReference>
<dbReference type="EMBL" id="JABJWC010000006">
    <property type="protein sequence ID" value="NPC65564.1"/>
    <property type="molecule type" value="Genomic_DNA"/>
</dbReference>
<dbReference type="Pfam" id="PF00389">
    <property type="entry name" value="2-Hacid_dh"/>
    <property type="match status" value="1"/>
</dbReference>
<dbReference type="InterPro" id="IPR036291">
    <property type="entry name" value="NAD(P)-bd_dom_sf"/>
</dbReference>
<evidence type="ECO:0000256" key="1">
    <source>
        <dbReference type="ARBA" id="ARBA00005854"/>
    </source>
</evidence>
<sequence>MNAPAVGGVAPLCFITQPVDDAARQVLCAAGWRVRVASSPTMATVVREIGDATAVITRDLGLDAAAMRAAPGLRIVASHGVGTNRIDLEHARHHGIRVVNTPGTNTRAVAEYTLGLMIAAARRLVEADGAVRQGAWDFRYAGGMRQLSGCVLGLAGFGAIGRMVADMCHKGLGMEVIAWSPNTPDDVFATAGVQRVSTLDRLLRRADIVSLHRPLRPDTERMINAATLALMKPDAIMLNTGRGGLVDDAALAAALKAGKLGAAALDVFAVEPLPADSPLLDAPRLVLSPHLAGTSDEALRATASCCARQILQWQAGETPRHVVV</sequence>
<gene>
    <name evidence="7" type="ORF">HNW77_03920</name>
</gene>
<evidence type="ECO:0000259" key="5">
    <source>
        <dbReference type="Pfam" id="PF00389"/>
    </source>
</evidence>
<dbReference type="PROSITE" id="PS00671">
    <property type="entry name" value="D_2_HYDROXYACID_DH_3"/>
    <property type="match status" value="1"/>
</dbReference>
<dbReference type="InterPro" id="IPR050857">
    <property type="entry name" value="D-2-hydroxyacid_DH"/>
</dbReference>
<dbReference type="Pfam" id="PF02826">
    <property type="entry name" value="2-Hacid_dh_C"/>
    <property type="match status" value="1"/>
</dbReference>
<keyword evidence="8" id="KW-1185">Reference proteome</keyword>
<organism evidence="7 8">
    <name type="scientific">Komagataeibacter melomenusus</name>
    <dbReference type="NCBI Taxonomy" id="2766578"/>
    <lineage>
        <taxon>Bacteria</taxon>
        <taxon>Pseudomonadati</taxon>
        <taxon>Pseudomonadota</taxon>
        <taxon>Alphaproteobacteria</taxon>
        <taxon>Acetobacterales</taxon>
        <taxon>Acetobacteraceae</taxon>
        <taxon>Komagataeibacter</taxon>
    </lineage>
</organism>
<evidence type="ECO:0000313" key="7">
    <source>
        <dbReference type="EMBL" id="NPC65564.1"/>
    </source>
</evidence>
<dbReference type="InterPro" id="IPR006139">
    <property type="entry name" value="D-isomer_2_OHA_DH_cat_dom"/>
</dbReference>
<evidence type="ECO:0000259" key="6">
    <source>
        <dbReference type="Pfam" id="PF02826"/>
    </source>
</evidence>
<keyword evidence="3" id="KW-0520">NAD</keyword>
<dbReference type="InterPro" id="IPR029753">
    <property type="entry name" value="D-isomer_DH_CS"/>
</dbReference>
<feature type="domain" description="D-isomer specific 2-hydroxyacid dehydrogenase catalytic" evidence="5">
    <location>
        <begin position="14"/>
        <end position="323"/>
    </location>
</feature>
<dbReference type="Gene3D" id="3.40.50.720">
    <property type="entry name" value="NAD(P)-binding Rossmann-like Domain"/>
    <property type="match status" value="2"/>
</dbReference>
<name>A0ABX2AB39_9PROT</name>
<evidence type="ECO:0000256" key="2">
    <source>
        <dbReference type="ARBA" id="ARBA00023002"/>
    </source>
</evidence>
<accession>A0ABX2AB39</accession>
<keyword evidence="2 4" id="KW-0560">Oxidoreductase</keyword>
<dbReference type="RefSeq" id="WP_172155586.1">
    <property type="nucleotide sequence ID" value="NZ_JABJWC010000006.1"/>
</dbReference>
<reference evidence="7 8" key="1">
    <citation type="journal article" date="2020" name="Microorganisms">
        <title>Description of Komagataeibacter melaceti sp. nov. and Komagataeibacter melomenusus sp. nov. Isolated from Apple Cider Vinegar.</title>
        <authorList>
            <person name="Maric L."/>
            <person name="Cleenwerck I."/>
            <person name="Accetto T."/>
            <person name="Vandamme P."/>
            <person name="Trcek J."/>
        </authorList>
    </citation>
    <scope>NUCLEOTIDE SEQUENCE [LARGE SCALE GENOMIC DNA]</scope>
    <source>
        <strain evidence="7 8">AV436</strain>
    </source>
</reference>
<comment type="caution">
    <text evidence="7">The sequence shown here is derived from an EMBL/GenBank/DDBJ whole genome shotgun (WGS) entry which is preliminary data.</text>
</comment>
<evidence type="ECO:0000256" key="4">
    <source>
        <dbReference type="RuleBase" id="RU003719"/>
    </source>
</evidence>
<evidence type="ECO:0000313" key="8">
    <source>
        <dbReference type="Proteomes" id="UP000623090"/>
    </source>
</evidence>
<proteinExistence type="inferred from homology"/>